<dbReference type="SUPFAM" id="SSF47031">
    <property type="entry name" value="Second domain of FERM"/>
    <property type="match status" value="2"/>
</dbReference>
<dbReference type="SMART" id="SM00194">
    <property type="entry name" value="PTPc"/>
    <property type="match status" value="1"/>
</dbReference>
<dbReference type="Pfam" id="PF09380">
    <property type="entry name" value="FERM_C"/>
    <property type="match status" value="2"/>
</dbReference>
<feature type="domain" description="Tyrosine specific protein phosphatases" evidence="13">
    <location>
        <begin position="752"/>
        <end position="838"/>
    </location>
</feature>
<dbReference type="InterPro" id="IPR019747">
    <property type="entry name" value="FERM_CS"/>
</dbReference>
<dbReference type="InterPro" id="IPR014847">
    <property type="entry name" value="FA"/>
</dbReference>
<dbReference type="InterPro" id="IPR029071">
    <property type="entry name" value="Ubiquitin-like_domsf"/>
</dbReference>
<feature type="compositionally biased region" description="Polar residues" evidence="11">
    <location>
        <begin position="1484"/>
        <end position="1498"/>
    </location>
</feature>
<dbReference type="InterPro" id="IPR029021">
    <property type="entry name" value="Prot-tyrosine_phosphatase-like"/>
</dbReference>
<dbReference type="Gene3D" id="2.30.29.30">
    <property type="entry name" value="Pleckstrin-homology domain (PH domain)/Phosphotyrosine-binding domain (PTB)"/>
    <property type="match status" value="2"/>
</dbReference>
<evidence type="ECO:0000256" key="7">
    <source>
        <dbReference type="ARBA" id="ARBA00022801"/>
    </source>
</evidence>
<name>A0AAE0Q854_9TELE</name>
<evidence type="ECO:0000256" key="11">
    <source>
        <dbReference type="SAM" id="MobiDB-lite"/>
    </source>
</evidence>
<dbReference type="InterPro" id="IPR036034">
    <property type="entry name" value="PDZ_sf"/>
</dbReference>
<dbReference type="FunFam" id="2.30.29.30:FF:000002">
    <property type="entry name" value="Band 4.1-like protein 5 isoform 1"/>
    <property type="match status" value="2"/>
</dbReference>
<feature type="domain" description="PDZ" evidence="15">
    <location>
        <begin position="433"/>
        <end position="505"/>
    </location>
</feature>
<evidence type="ECO:0000259" key="13">
    <source>
        <dbReference type="PROSITE" id="PS50056"/>
    </source>
</evidence>
<feature type="region of interest" description="Disordered" evidence="11">
    <location>
        <begin position="1206"/>
        <end position="1235"/>
    </location>
</feature>
<dbReference type="Gene3D" id="3.10.20.90">
    <property type="entry name" value="Phosphatidylinositol 3-kinase Catalytic Subunit, Chain A, domain 1"/>
    <property type="match status" value="2"/>
</dbReference>
<evidence type="ECO:0000313" key="17">
    <source>
        <dbReference type="Proteomes" id="UP001274896"/>
    </source>
</evidence>
<evidence type="ECO:0000256" key="5">
    <source>
        <dbReference type="ARBA" id="ARBA00022490"/>
    </source>
</evidence>
<evidence type="ECO:0000256" key="6">
    <source>
        <dbReference type="ARBA" id="ARBA00022553"/>
    </source>
</evidence>
<dbReference type="SMART" id="SM00295">
    <property type="entry name" value="B41"/>
    <property type="match status" value="2"/>
</dbReference>
<feature type="domain" description="FERM" evidence="14">
    <location>
        <begin position="24"/>
        <end position="306"/>
    </location>
</feature>
<dbReference type="FunFam" id="3.10.20.90:FF:000024">
    <property type="entry name" value="Erythrocyte membrane protein band 4.1-like 5"/>
    <property type="match status" value="1"/>
</dbReference>
<dbReference type="SUPFAM" id="SSF50156">
    <property type="entry name" value="PDZ domain-like"/>
    <property type="match status" value="1"/>
</dbReference>
<dbReference type="PANTHER" id="PTHR45706">
    <property type="entry name" value="TYROSINE-PROTEIN PHOSPHATASE"/>
    <property type="match status" value="1"/>
</dbReference>
<dbReference type="Pfam" id="PF00102">
    <property type="entry name" value="Y_phosphatase"/>
    <property type="match status" value="1"/>
</dbReference>
<dbReference type="GO" id="GO:0005856">
    <property type="term" value="C:cytoskeleton"/>
    <property type="evidence" value="ECO:0007669"/>
    <property type="project" value="UniProtKB-SubCell"/>
</dbReference>
<dbReference type="Pfam" id="PF00373">
    <property type="entry name" value="FERM_M"/>
    <property type="match status" value="2"/>
</dbReference>
<dbReference type="InterPro" id="IPR018980">
    <property type="entry name" value="FERM_PH-like_C"/>
</dbReference>
<feature type="region of interest" description="Disordered" evidence="11">
    <location>
        <begin position="1415"/>
        <end position="1458"/>
    </location>
</feature>
<evidence type="ECO:0000256" key="3">
    <source>
        <dbReference type="ARBA" id="ARBA00009649"/>
    </source>
</evidence>
<keyword evidence="7" id="KW-0378">Hydrolase</keyword>
<evidence type="ECO:0000256" key="4">
    <source>
        <dbReference type="ARBA" id="ARBA00013064"/>
    </source>
</evidence>
<keyword evidence="8" id="KW-0904">Protein phosphatase</keyword>
<dbReference type="EC" id="3.1.3.48" evidence="4"/>
<dbReference type="InterPro" id="IPR019748">
    <property type="entry name" value="FERM_central"/>
</dbReference>
<dbReference type="PROSITE" id="PS00660">
    <property type="entry name" value="FERM_1"/>
    <property type="match status" value="1"/>
</dbReference>
<dbReference type="GO" id="GO:0005737">
    <property type="term" value="C:cytoplasm"/>
    <property type="evidence" value="ECO:0007669"/>
    <property type="project" value="TreeGrafter"/>
</dbReference>
<comment type="subcellular location">
    <subcellularLocation>
        <location evidence="2">Cell junction</location>
    </subcellularLocation>
    <subcellularLocation>
        <location evidence="1">Cytoplasm</location>
        <location evidence="1">Cytoskeleton</location>
    </subcellularLocation>
</comment>
<feature type="region of interest" description="Disordered" evidence="11">
    <location>
        <begin position="1484"/>
        <end position="1511"/>
    </location>
</feature>
<evidence type="ECO:0000256" key="10">
    <source>
        <dbReference type="ARBA" id="ARBA00023212"/>
    </source>
</evidence>
<feature type="compositionally biased region" description="Polar residues" evidence="11">
    <location>
        <begin position="1418"/>
        <end position="1436"/>
    </location>
</feature>
<feature type="compositionally biased region" description="Low complexity" evidence="11">
    <location>
        <begin position="1437"/>
        <end position="1446"/>
    </location>
</feature>
<gene>
    <name evidence="16" type="ORF">QTP70_024873</name>
</gene>
<dbReference type="SUPFAM" id="SSF54236">
    <property type="entry name" value="Ubiquitin-like"/>
    <property type="match status" value="2"/>
</dbReference>
<evidence type="ECO:0000259" key="12">
    <source>
        <dbReference type="PROSITE" id="PS50055"/>
    </source>
</evidence>
<dbReference type="SMART" id="SM00228">
    <property type="entry name" value="PDZ"/>
    <property type="match status" value="1"/>
</dbReference>
<evidence type="ECO:0000259" key="14">
    <source>
        <dbReference type="PROSITE" id="PS50057"/>
    </source>
</evidence>
<dbReference type="InterPro" id="IPR011993">
    <property type="entry name" value="PH-like_dom_sf"/>
</dbReference>
<comment type="similarity">
    <text evidence="3">Belongs to the protein-tyrosine phosphatase family. Non-receptor class subfamily.</text>
</comment>
<dbReference type="InterPro" id="IPR014352">
    <property type="entry name" value="FERM/acyl-CoA-bd_prot_sf"/>
</dbReference>
<keyword evidence="9" id="KW-0965">Cell junction</keyword>
<dbReference type="EMBL" id="JAUCMX010000020">
    <property type="protein sequence ID" value="KAK3515615.1"/>
    <property type="molecule type" value="Genomic_DNA"/>
</dbReference>
<sequence>METVAFTRRISIQRKAQMYPICKHAPEMKYPHQKHWTSSARKHDAGHVLFDLAFKHLGIMEKQYFGLQITEDTSSSPRWLDPSKPFKKQLKRSSTFYLIFQVRFFISDPNSLQHEQTRHFYFLQIKKDIREGRLKCPLSSAVVLASYAVQSEFGDHIPETAPGYLGQIYFLPDQDKDFLFKVESLHPQHKGLSQSEAELCYLNTARTLDLYGVELHSAQDASNPSLWVGIASGGVAMFCNLVCSSFFPWINIIKISFKRKRFFIHLRRKHGAVGSQVVSLSMPSSRSCKNLWRSCVDHHTFYNRKNLHAVSKPRPVPLYRKLVGEVMWNPLIKTLSTENLETKSLPSRSPPSTPNWRSPRMRHDFRKPRPSSVDNLTNDMSYVTESEDVFYTYRKPQEEPLSAHSQSDDNTLDEEDWQSLSDKDMKADGELLLIRFKPDKDGKFGFNVKGGVDQKMPLAISHVNPNSPAGHCVPALLEGDQVLLINGRDISEHTHQQVVMYIKASRESHSKELALLVRRKGVSLRAETTLQFPGRFNLQEEIPPSPGHLSGETLQETMNRLERGLTSGTLLLQFDKLHRRNTELSMSCAQLTENMEKNRYKDVLPYDFTRVVLQTEADDYINASHVKASTKGSQMELTEPAGTTLSYVASQGPLPNTCTHFWRSVWEQGVSVIIMLTTLTERGRTKCHQYWPHPPEVKDYDYLQVCCHSEECNLAYVTRELTLTHTQLGEQRSITHLQYVAWPDHGVPEDSSDFLDFVQAMRSKRKGTEPLMVHCSYSDVSLLLCFGSFAGIGRTGVLITMETALILMEGTHPVYPLEIVASLREQRAMMVQTSMMGFLRRTFSLRSRRRFRPSDELDGGGRGVNPALQAHQQHMPAVVTGGTVVHIPAAGNSKAAITCRVLLLDGSDVSVELPKNAKGQDLFDQIMYHLDLVEADYFGLQFMDPEQVTHWLDAGKPIKKQIRYGPPYRLFFRVKFYSSEPNNLHEEFTRYLFVLQLRQDILSGKLKCPYDVSVDLGAYCLQSELGDCNPLEHTPLLVSEFRFSPNQSEIMEADIYRKWAECRGMSPSQAELNFLNKCKWLEMYGVDMHFVKGRDGGEYALGLTPTGILVFERSNKIGLFFWPKITRLDFKKNRLTLMVVEDDEQGREQEHTFVFQLSSSSVCKQLWKCAVESHSFFRLRQPTQSKTSHNDFTRLGSRFRFSGRTEYQATHSGRIRRASTFERRPSKRYPSRTQSFGKAITPAKHHHPSAQPSPDPSLKPYQHNIPISQEPWSRTHPPSLTPPLYIQPTEMAHNPPPHSFPLSSADTQRFSVEENETLLSATLHYCYRWHGYEKQEVPCLTLTKPKPWDVPVAHTEDIDRSLRSPKQLQPDTIPWPTLHINIDTAEEKLLSEKSLPSSPAGIQDQRKSNVLRHAMHSESANSKGNCSSGDQDNRIPSSSQDSASSSVTTERPQVERRKRLVRQFSFNHSDEDDLPDALAAISSQSNMGRSTSNSSLDKQIQPPIYPPQKVSPLEHCNKSPFYSGNEDLRMEREKLLRALLMTEL</sequence>
<dbReference type="PRINTS" id="PR00935">
    <property type="entry name" value="BAND41"/>
</dbReference>
<dbReference type="SMART" id="SM00404">
    <property type="entry name" value="PTPc_motif"/>
    <property type="match status" value="1"/>
</dbReference>
<evidence type="ECO:0000313" key="16">
    <source>
        <dbReference type="EMBL" id="KAK3515615.1"/>
    </source>
</evidence>
<dbReference type="SMART" id="SM01195">
    <property type="entry name" value="FA"/>
    <property type="match status" value="1"/>
</dbReference>
<dbReference type="PROSITE" id="PS50056">
    <property type="entry name" value="TYR_PHOSPHATASE_2"/>
    <property type="match status" value="1"/>
</dbReference>
<dbReference type="SUPFAM" id="SSF52799">
    <property type="entry name" value="(Phosphotyrosine protein) phosphatases II"/>
    <property type="match status" value="1"/>
</dbReference>
<dbReference type="PROSITE" id="PS50106">
    <property type="entry name" value="PDZ"/>
    <property type="match status" value="1"/>
</dbReference>
<dbReference type="Gene3D" id="3.90.190.10">
    <property type="entry name" value="Protein tyrosine phosphatase superfamily"/>
    <property type="match status" value="1"/>
</dbReference>
<dbReference type="GO" id="GO:0009898">
    <property type="term" value="C:cytoplasmic side of plasma membrane"/>
    <property type="evidence" value="ECO:0007669"/>
    <property type="project" value="TreeGrafter"/>
</dbReference>
<evidence type="ECO:0000256" key="9">
    <source>
        <dbReference type="ARBA" id="ARBA00022949"/>
    </source>
</evidence>
<dbReference type="InterPro" id="IPR018979">
    <property type="entry name" value="FERM_N"/>
</dbReference>
<feature type="domain" description="Tyrosine-protein phosphatase" evidence="12">
    <location>
        <begin position="570"/>
        <end position="833"/>
    </location>
</feature>
<evidence type="ECO:0000256" key="8">
    <source>
        <dbReference type="ARBA" id="ARBA00022912"/>
    </source>
</evidence>
<dbReference type="InterPro" id="IPR003595">
    <property type="entry name" value="Tyr_Pase_cat"/>
</dbReference>
<dbReference type="PROSITE" id="PS50055">
    <property type="entry name" value="TYR_PHOSPHATASE_PTP"/>
    <property type="match status" value="1"/>
</dbReference>
<dbReference type="Pfam" id="PF00595">
    <property type="entry name" value="PDZ"/>
    <property type="match status" value="1"/>
</dbReference>
<evidence type="ECO:0000256" key="1">
    <source>
        <dbReference type="ARBA" id="ARBA00004245"/>
    </source>
</evidence>
<dbReference type="InterPro" id="IPR035963">
    <property type="entry name" value="FERM_2"/>
</dbReference>
<dbReference type="CDD" id="cd13186">
    <property type="entry name" value="FERM_C_NBL4_NBL5"/>
    <property type="match status" value="1"/>
</dbReference>
<organism evidence="16 17">
    <name type="scientific">Hemibagrus guttatus</name>
    <dbReference type="NCBI Taxonomy" id="175788"/>
    <lineage>
        <taxon>Eukaryota</taxon>
        <taxon>Metazoa</taxon>
        <taxon>Chordata</taxon>
        <taxon>Craniata</taxon>
        <taxon>Vertebrata</taxon>
        <taxon>Euteleostomi</taxon>
        <taxon>Actinopterygii</taxon>
        <taxon>Neopterygii</taxon>
        <taxon>Teleostei</taxon>
        <taxon>Ostariophysi</taxon>
        <taxon>Siluriformes</taxon>
        <taxon>Bagridae</taxon>
        <taxon>Hemibagrus</taxon>
    </lineage>
</organism>
<feature type="domain" description="FERM" evidence="14">
    <location>
        <begin position="897"/>
        <end position="1181"/>
    </location>
</feature>
<dbReference type="InterPro" id="IPR000242">
    <property type="entry name" value="PTP_cat"/>
</dbReference>
<dbReference type="PROSITE" id="PS00661">
    <property type="entry name" value="FERM_2"/>
    <property type="match status" value="2"/>
</dbReference>
<evidence type="ECO:0000259" key="15">
    <source>
        <dbReference type="PROSITE" id="PS50106"/>
    </source>
</evidence>
<dbReference type="FunFam" id="2.30.42.10:FF:000045">
    <property type="entry name" value="Tyrosine-protein phosphatase non-receptor type"/>
    <property type="match status" value="1"/>
</dbReference>
<dbReference type="Pfam" id="PF08736">
    <property type="entry name" value="FA"/>
    <property type="match status" value="1"/>
</dbReference>
<dbReference type="InterPro" id="IPR019749">
    <property type="entry name" value="Band_41_domain"/>
</dbReference>
<dbReference type="PANTHER" id="PTHR45706:SF5">
    <property type="entry name" value="TYROSINE-PROTEIN PHOSPHATASE NON-RECEPTOR TYPE 3"/>
    <property type="match status" value="1"/>
</dbReference>
<dbReference type="InterPro" id="IPR000299">
    <property type="entry name" value="FERM_domain"/>
</dbReference>
<dbReference type="FunFam" id="1.20.80.10:FF:000003">
    <property type="entry name" value="Tyrosine-protein phosphatase non-receptor type 4"/>
    <property type="match status" value="2"/>
</dbReference>
<comment type="caution">
    <text evidence="16">The sequence shown here is derived from an EMBL/GenBank/DDBJ whole genome shotgun (WGS) entry which is preliminary data.</text>
</comment>
<dbReference type="SMART" id="SM01196">
    <property type="entry name" value="FERM_C"/>
    <property type="match status" value="2"/>
</dbReference>
<keyword evidence="6" id="KW-0597">Phosphoprotein</keyword>
<dbReference type="InterPro" id="IPR000387">
    <property type="entry name" value="Tyr_Pase_dom"/>
</dbReference>
<dbReference type="PROSITE" id="PS50057">
    <property type="entry name" value="FERM_3"/>
    <property type="match status" value="2"/>
</dbReference>
<proteinExistence type="inferred from homology"/>
<evidence type="ECO:0000256" key="2">
    <source>
        <dbReference type="ARBA" id="ARBA00004282"/>
    </source>
</evidence>
<dbReference type="GO" id="GO:0070161">
    <property type="term" value="C:anchoring junction"/>
    <property type="evidence" value="ECO:0007669"/>
    <property type="project" value="UniProtKB-SubCell"/>
</dbReference>
<dbReference type="CDD" id="cd14473">
    <property type="entry name" value="FERM_B-lobe"/>
    <property type="match status" value="2"/>
</dbReference>
<dbReference type="Gene3D" id="2.30.42.10">
    <property type="match status" value="1"/>
</dbReference>
<keyword evidence="5" id="KW-0963">Cytoplasm</keyword>
<dbReference type="Gene3D" id="1.20.80.10">
    <property type="match status" value="2"/>
</dbReference>
<feature type="compositionally biased region" description="Basic residues" evidence="11">
    <location>
        <begin position="359"/>
        <end position="369"/>
    </location>
</feature>
<dbReference type="InterPro" id="IPR001478">
    <property type="entry name" value="PDZ"/>
</dbReference>
<dbReference type="GO" id="GO:0004725">
    <property type="term" value="F:protein tyrosine phosphatase activity"/>
    <property type="evidence" value="ECO:0007669"/>
    <property type="project" value="UniProtKB-EC"/>
</dbReference>
<dbReference type="SUPFAM" id="SSF50729">
    <property type="entry name" value="PH domain-like"/>
    <property type="match status" value="2"/>
</dbReference>
<dbReference type="PRINTS" id="PR00700">
    <property type="entry name" value="PRTYPHPHTASE"/>
</dbReference>
<accession>A0AAE0Q854</accession>
<keyword evidence="17" id="KW-1185">Reference proteome</keyword>
<reference evidence="16" key="1">
    <citation type="submission" date="2023-06" db="EMBL/GenBank/DDBJ databases">
        <title>Male Hemibagrus guttatus genome.</title>
        <authorList>
            <person name="Bian C."/>
        </authorList>
    </citation>
    <scope>NUCLEOTIDE SEQUENCE</scope>
    <source>
        <strain evidence="16">Male_cb2023</strain>
        <tissue evidence="16">Muscle</tissue>
    </source>
</reference>
<keyword evidence="10" id="KW-0206">Cytoskeleton</keyword>
<dbReference type="Pfam" id="PF09379">
    <property type="entry name" value="FERM_N"/>
    <property type="match status" value="2"/>
</dbReference>
<feature type="region of interest" description="Disordered" evidence="11">
    <location>
        <begin position="339"/>
        <end position="377"/>
    </location>
</feature>
<dbReference type="CDD" id="cd06706">
    <property type="entry name" value="PDZ_PTPN3-4-like"/>
    <property type="match status" value="1"/>
</dbReference>
<protein>
    <recommendedName>
        <fullName evidence="4">protein-tyrosine-phosphatase</fullName>
        <ecNumber evidence="4">3.1.3.48</ecNumber>
    </recommendedName>
</protein>
<dbReference type="Proteomes" id="UP001274896">
    <property type="component" value="Unassembled WGS sequence"/>
</dbReference>